<comment type="caution">
    <text evidence="2">The sequence shown here is derived from an EMBL/GenBank/DDBJ whole genome shotgun (WGS) entry which is preliminary data.</text>
</comment>
<evidence type="ECO:0000313" key="3">
    <source>
        <dbReference type="Proteomes" id="UP000681340"/>
    </source>
</evidence>
<name>A0A919SH97_9ACTN</name>
<gene>
    <name evidence="2" type="ORF">Aau02nite_46580</name>
</gene>
<feature type="transmembrane region" description="Helical" evidence="1">
    <location>
        <begin position="12"/>
        <end position="33"/>
    </location>
</feature>
<organism evidence="2 3">
    <name type="scientific">Actinoplanes auranticolor</name>
    <dbReference type="NCBI Taxonomy" id="47988"/>
    <lineage>
        <taxon>Bacteria</taxon>
        <taxon>Bacillati</taxon>
        <taxon>Actinomycetota</taxon>
        <taxon>Actinomycetes</taxon>
        <taxon>Micromonosporales</taxon>
        <taxon>Micromonosporaceae</taxon>
        <taxon>Actinoplanes</taxon>
    </lineage>
</organism>
<evidence type="ECO:0000256" key="1">
    <source>
        <dbReference type="SAM" id="Phobius"/>
    </source>
</evidence>
<dbReference type="EMBL" id="BOQL01000037">
    <property type="protein sequence ID" value="GIM71552.1"/>
    <property type="molecule type" value="Genomic_DNA"/>
</dbReference>
<proteinExistence type="predicted"/>
<keyword evidence="1" id="KW-0812">Transmembrane</keyword>
<keyword evidence="3" id="KW-1185">Reference proteome</keyword>
<dbReference type="AlphaFoldDB" id="A0A919SH97"/>
<reference evidence="2" key="1">
    <citation type="submission" date="2021-03" db="EMBL/GenBank/DDBJ databases">
        <title>Whole genome shotgun sequence of Actinoplanes auranticolor NBRC 12245.</title>
        <authorList>
            <person name="Komaki H."/>
            <person name="Tamura T."/>
        </authorList>
    </citation>
    <scope>NUCLEOTIDE SEQUENCE</scope>
    <source>
        <strain evidence="2">NBRC 12245</strain>
    </source>
</reference>
<accession>A0A919SH97</accession>
<dbReference type="Proteomes" id="UP000681340">
    <property type="component" value="Unassembled WGS sequence"/>
</dbReference>
<keyword evidence="1" id="KW-1133">Transmembrane helix</keyword>
<sequence>MRGTHIRHRRGVLVILIVAVLVAGVTVAVVGALRTGDEAPVAPAAAPADPGRRPWQVTLDVDETSGYVVTASVTDGDRQTLTVQNLGLGDGPDGTYGGEVTAFSPGTLDESQFRKAEQIDDFRYLTAFSFAGHTTGETEPWQTPAVGRRDPSGTWIVVYADRARAEGRIARSDLLKLAAAVTLGSPRDLRLPLRLGVALPKGLQLTYVRSPDHRIDRGQAAAGFSTVSRAPSGAAVYTGLPGGLEVAVLTEARDAAWADKRATLTGRTQVGKLPAWYEPRGRLIVEAEHCVVTVESLFPRPELDRMIEDLTIGDCADPDSWIPPLS</sequence>
<dbReference type="RefSeq" id="WP_212990644.1">
    <property type="nucleotide sequence ID" value="NZ_BAABEA010000005.1"/>
</dbReference>
<evidence type="ECO:0000313" key="2">
    <source>
        <dbReference type="EMBL" id="GIM71552.1"/>
    </source>
</evidence>
<protein>
    <submittedName>
        <fullName evidence="2">Uncharacterized protein</fullName>
    </submittedName>
</protein>
<keyword evidence="1" id="KW-0472">Membrane</keyword>